<keyword evidence="3" id="KW-1185">Reference proteome</keyword>
<protein>
    <submittedName>
        <fullName evidence="2">Uncharacterized protein</fullName>
    </submittedName>
</protein>
<evidence type="ECO:0000313" key="3">
    <source>
        <dbReference type="Proteomes" id="UP000064921"/>
    </source>
</evidence>
<feature type="chain" id="PRO_5006842823" evidence="1">
    <location>
        <begin position="25"/>
        <end position="288"/>
    </location>
</feature>
<evidence type="ECO:0000256" key="1">
    <source>
        <dbReference type="SAM" id="SignalP"/>
    </source>
</evidence>
<feature type="signal peptide" evidence="1">
    <location>
        <begin position="1"/>
        <end position="24"/>
    </location>
</feature>
<keyword evidence="1" id="KW-0732">Signal</keyword>
<dbReference type="KEGG" id="pphr:APZ00_20280"/>
<evidence type="ECO:0000313" key="2">
    <source>
        <dbReference type="EMBL" id="ALV29090.1"/>
    </source>
</evidence>
<accession>A0A0U3P8D1</accession>
<sequence>MSISRNLHCLLLAGLGLAVVPVAAEACHPPVVVIGADRTPSYLSPERNLTGELEALFGTAPDGLATLIVDVPNRTGYWLSRQGGLPLTDAMVLLGADTTFRYGGPDNCAPQDVELVLLPGGKPFNPIELFPGEAGHGPQPLSGLWQARLGETRLEGCPPMMQHAFPQSPGALPPELTAPRRLEFKVPFHPDQLEITRSLSAGGSSPVVWRNAGTDSWQTEVFPQLFDQIPAGQGAGSKLNWNLTVKSRAQIDHVSTLQIVLPKEAAAVMGNTAHCRMISRNAWVRVGD</sequence>
<dbReference type="AlphaFoldDB" id="A0A0U3P8D1"/>
<dbReference type="STRING" id="121719.APZ00_20280"/>
<gene>
    <name evidence="2" type="ORF">APZ00_20280</name>
</gene>
<dbReference type="RefSeq" id="WP_058900013.1">
    <property type="nucleotide sequence ID" value="NZ_CP013068.1"/>
</dbReference>
<reference evidence="2 3" key="1">
    <citation type="submission" date="2015-10" db="EMBL/GenBank/DDBJ databases">
        <title>The world's first case of liver abscess caused by Pannonibacter phragmitetus.</title>
        <authorList>
            <person name="Ming D."/>
            <person name="Wang M."/>
            <person name="Zhou Y."/>
            <person name="Jiang T."/>
            <person name="Hu S."/>
        </authorList>
    </citation>
    <scope>NUCLEOTIDE SEQUENCE [LARGE SCALE GENOMIC DNA]</scope>
    <source>
        <strain evidence="2 3">31801</strain>
    </source>
</reference>
<proteinExistence type="predicted"/>
<dbReference type="Proteomes" id="UP000064921">
    <property type="component" value="Chromosome"/>
</dbReference>
<dbReference type="EMBL" id="CP013068">
    <property type="protein sequence ID" value="ALV29090.1"/>
    <property type="molecule type" value="Genomic_DNA"/>
</dbReference>
<name>A0A0U3P8D1_9HYPH</name>
<organism evidence="2 3">
    <name type="scientific">Pannonibacter phragmitetus</name>
    <dbReference type="NCBI Taxonomy" id="121719"/>
    <lineage>
        <taxon>Bacteria</taxon>
        <taxon>Pseudomonadati</taxon>
        <taxon>Pseudomonadota</taxon>
        <taxon>Alphaproteobacteria</taxon>
        <taxon>Hyphomicrobiales</taxon>
        <taxon>Stappiaceae</taxon>
        <taxon>Pannonibacter</taxon>
    </lineage>
</organism>